<sequence>MGPTDLRWSPRSKKNKKEGFLRQWENAALSPFVCTTCKETAGKSCRRGLRRAIVITYPVHSDLHGITPFRSTCTTRITNRKCRINPHQSACFRVGNKYSSRASDGCTA</sequence>
<evidence type="ECO:0000313" key="2">
    <source>
        <dbReference type="Proteomes" id="UP001234297"/>
    </source>
</evidence>
<keyword evidence="2" id="KW-1185">Reference proteome</keyword>
<evidence type="ECO:0000313" key="1">
    <source>
        <dbReference type="EMBL" id="KAJ8648332.1"/>
    </source>
</evidence>
<protein>
    <submittedName>
        <fullName evidence="1">Uncharacterized protein</fullName>
    </submittedName>
</protein>
<comment type="caution">
    <text evidence="1">The sequence shown here is derived from an EMBL/GenBank/DDBJ whole genome shotgun (WGS) entry which is preliminary data.</text>
</comment>
<accession>A0ACC2MTT9</accession>
<reference evidence="1 2" key="1">
    <citation type="journal article" date="2022" name="Hortic Res">
        <title>A haplotype resolved chromosomal level avocado genome allows analysis of novel avocado genes.</title>
        <authorList>
            <person name="Nath O."/>
            <person name="Fletcher S.J."/>
            <person name="Hayward A."/>
            <person name="Shaw L.M."/>
            <person name="Masouleh A.K."/>
            <person name="Furtado A."/>
            <person name="Henry R.J."/>
            <person name="Mitter N."/>
        </authorList>
    </citation>
    <scope>NUCLEOTIDE SEQUENCE [LARGE SCALE GENOMIC DNA]</scope>
    <source>
        <strain evidence="2">cv. Hass</strain>
    </source>
</reference>
<gene>
    <name evidence="1" type="ORF">MRB53_001355</name>
</gene>
<organism evidence="1 2">
    <name type="scientific">Persea americana</name>
    <name type="common">Avocado</name>
    <dbReference type="NCBI Taxonomy" id="3435"/>
    <lineage>
        <taxon>Eukaryota</taxon>
        <taxon>Viridiplantae</taxon>
        <taxon>Streptophyta</taxon>
        <taxon>Embryophyta</taxon>
        <taxon>Tracheophyta</taxon>
        <taxon>Spermatophyta</taxon>
        <taxon>Magnoliopsida</taxon>
        <taxon>Magnoliidae</taxon>
        <taxon>Laurales</taxon>
        <taxon>Lauraceae</taxon>
        <taxon>Persea</taxon>
    </lineage>
</organism>
<name>A0ACC2MTT9_PERAE</name>
<dbReference type="EMBL" id="CM056809">
    <property type="protein sequence ID" value="KAJ8648332.1"/>
    <property type="molecule type" value="Genomic_DNA"/>
</dbReference>
<dbReference type="Proteomes" id="UP001234297">
    <property type="component" value="Chromosome 1"/>
</dbReference>
<proteinExistence type="predicted"/>